<keyword evidence="1 3" id="KW-0732">Signal</keyword>
<protein>
    <recommendedName>
        <fullName evidence="4">Organic solvent tolerance-like N-terminal domain-containing protein</fullName>
    </recommendedName>
</protein>
<evidence type="ECO:0000256" key="2">
    <source>
        <dbReference type="SAM" id="MobiDB-lite"/>
    </source>
</evidence>
<sequence>MRVTIAVLAVLAFAAPASAQQKQQPQTSVTSAFSGFSTRSDEPTNIEADNLEVRDQQQAAIFTGNVLMTQGVSTLKSRKLTIYYYNKSDRPAAAAPVKQGETKAPGAAATPESGREIKRMEAEGDVVVTQNDQKATGQRGVFDTQANTAELFGGVVVSQNDNVIRGDRLHVDLTTQTSRVESGAAGRVQGIFKPRQQANAR</sequence>
<evidence type="ECO:0000259" key="4">
    <source>
        <dbReference type="Pfam" id="PF03968"/>
    </source>
</evidence>
<dbReference type="PANTHER" id="PTHR36504">
    <property type="entry name" value="LIPOPOLYSACCHARIDE EXPORT SYSTEM PROTEIN LPTA"/>
    <property type="match status" value="1"/>
</dbReference>
<dbReference type="GO" id="GO:0015920">
    <property type="term" value="P:lipopolysaccharide transport"/>
    <property type="evidence" value="ECO:0007669"/>
    <property type="project" value="TreeGrafter"/>
</dbReference>
<feature type="compositionally biased region" description="Polar residues" evidence="2">
    <location>
        <begin position="27"/>
        <end position="38"/>
    </location>
</feature>
<feature type="region of interest" description="Disordered" evidence="2">
    <location>
        <begin position="20"/>
        <end position="42"/>
    </location>
</feature>
<feature type="signal peptide" evidence="3">
    <location>
        <begin position="1"/>
        <end position="19"/>
    </location>
</feature>
<dbReference type="EMBL" id="SIUB01000005">
    <property type="protein sequence ID" value="TBN52565.1"/>
    <property type="molecule type" value="Genomic_DNA"/>
</dbReference>
<reference evidence="5 6" key="1">
    <citation type="submission" date="2019-02" db="EMBL/GenBank/DDBJ databases">
        <title>Hansschlegelia quercus sp. nov., a novel methylotrophic bacterium from buds of oak (Quercus robur L.).</title>
        <authorList>
            <person name="Agafonova N.V."/>
            <person name="Kaparullina E.N."/>
            <person name="Grouzdev D.S."/>
            <person name="Doronina N.V."/>
        </authorList>
    </citation>
    <scope>NUCLEOTIDE SEQUENCE [LARGE SCALE GENOMIC DNA]</scope>
    <source>
        <strain evidence="5 6">Dub</strain>
    </source>
</reference>
<accession>A0A4Q9GGQ6</accession>
<dbReference type="OrthoDB" id="9811926at2"/>
<dbReference type="Gene3D" id="2.60.450.10">
    <property type="entry name" value="Lipopolysaccharide (LPS) transport protein A like domain"/>
    <property type="match status" value="1"/>
</dbReference>
<dbReference type="InterPro" id="IPR005653">
    <property type="entry name" value="OstA-like_N"/>
</dbReference>
<dbReference type="GO" id="GO:0017089">
    <property type="term" value="F:glycolipid transfer activity"/>
    <property type="evidence" value="ECO:0007669"/>
    <property type="project" value="TreeGrafter"/>
</dbReference>
<dbReference type="InterPro" id="IPR052037">
    <property type="entry name" value="LPS_export_LptA"/>
</dbReference>
<keyword evidence="6" id="KW-1185">Reference proteome</keyword>
<dbReference type="PANTHER" id="PTHR36504:SF1">
    <property type="entry name" value="LIPOPOLYSACCHARIDE EXPORT SYSTEM PROTEIN LPTA"/>
    <property type="match status" value="1"/>
</dbReference>
<organism evidence="5 6">
    <name type="scientific">Hansschlegelia quercus</name>
    <dbReference type="NCBI Taxonomy" id="2528245"/>
    <lineage>
        <taxon>Bacteria</taxon>
        <taxon>Pseudomonadati</taxon>
        <taxon>Pseudomonadota</taxon>
        <taxon>Alphaproteobacteria</taxon>
        <taxon>Hyphomicrobiales</taxon>
        <taxon>Methylopilaceae</taxon>
        <taxon>Hansschlegelia</taxon>
    </lineage>
</organism>
<dbReference type="Pfam" id="PF03968">
    <property type="entry name" value="LptD_N"/>
    <property type="match status" value="1"/>
</dbReference>
<evidence type="ECO:0000313" key="5">
    <source>
        <dbReference type="EMBL" id="TBN52565.1"/>
    </source>
</evidence>
<feature type="chain" id="PRO_5020299422" description="Organic solvent tolerance-like N-terminal domain-containing protein" evidence="3">
    <location>
        <begin position="20"/>
        <end position="201"/>
    </location>
</feature>
<feature type="domain" description="Organic solvent tolerance-like N-terminal" evidence="4">
    <location>
        <begin position="45"/>
        <end position="176"/>
    </location>
</feature>
<dbReference type="AlphaFoldDB" id="A0A4Q9GGQ6"/>
<evidence type="ECO:0000256" key="1">
    <source>
        <dbReference type="ARBA" id="ARBA00022729"/>
    </source>
</evidence>
<dbReference type="RefSeq" id="WP_131003797.1">
    <property type="nucleotide sequence ID" value="NZ_JBHSZR010000013.1"/>
</dbReference>
<dbReference type="GO" id="GO:0009279">
    <property type="term" value="C:cell outer membrane"/>
    <property type="evidence" value="ECO:0007669"/>
    <property type="project" value="TreeGrafter"/>
</dbReference>
<dbReference type="Proteomes" id="UP000291613">
    <property type="component" value="Unassembled WGS sequence"/>
</dbReference>
<dbReference type="GO" id="GO:0030288">
    <property type="term" value="C:outer membrane-bounded periplasmic space"/>
    <property type="evidence" value="ECO:0007669"/>
    <property type="project" value="TreeGrafter"/>
</dbReference>
<evidence type="ECO:0000256" key="3">
    <source>
        <dbReference type="SAM" id="SignalP"/>
    </source>
</evidence>
<evidence type="ECO:0000313" key="6">
    <source>
        <dbReference type="Proteomes" id="UP000291613"/>
    </source>
</evidence>
<gene>
    <name evidence="5" type="ORF">EYR15_12100</name>
</gene>
<feature type="region of interest" description="Disordered" evidence="2">
    <location>
        <begin position="93"/>
        <end position="113"/>
    </location>
</feature>
<name>A0A4Q9GGQ6_9HYPH</name>
<proteinExistence type="predicted"/>
<comment type="caution">
    <text evidence="5">The sequence shown here is derived from an EMBL/GenBank/DDBJ whole genome shotgun (WGS) entry which is preliminary data.</text>
</comment>